<feature type="region of interest" description="Disordered" evidence="1">
    <location>
        <begin position="133"/>
        <end position="164"/>
    </location>
</feature>
<feature type="non-terminal residue" evidence="2">
    <location>
        <position position="201"/>
    </location>
</feature>
<feature type="compositionally biased region" description="Low complexity" evidence="1">
    <location>
        <begin position="141"/>
        <end position="151"/>
    </location>
</feature>
<evidence type="ECO:0000313" key="2">
    <source>
        <dbReference type="EMBL" id="CAE8652588.1"/>
    </source>
</evidence>
<evidence type="ECO:0000256" key="1">
    <source>
        <dbReference type="SAM" id="MobiDB-lite"/>
    </source>
</evidence>
<accession>A0A813ILR0</accession>
<dbReference type="EMBL" id="CAJNNW010010925">
    <property type="protein sequence ID" value="CAE8652588.1"/>
    <property type="molecule type" value="Genomic_DNA"/>
</dbReference>
<feature type="non-terminal residue" evidence="2">
    <location>
        <position position="1"/>
    </location>
</feature>
<dbReference type="AlphaFoldDB" id="A0A813ILR0"/>
<organism evidence="2 3">
    <name type="scientific">Polarella glacialis</name>
    <name type="common">Dinoflagellate</name>
    <dbReference type="NCBI Taxonomy" id="89957"/>
    <lineage>
        <taxon>Eukaryota</taxon>
        <taxon>Sar</taxon>
        <taxon>Alveolata</taxon>
        <taxon>Dinophyceae</taxon>
        <taxon>Suessiales</taxon>
        <taxon>Suessiaceae</taxon>
        <taxon>Polarella</taxon>
    </lineage>
</organism>
<gene>
    <name evidence="2" type="ORF">PGLA2088_LOCUS9811</name>
</gene>
<name>A0A813ILR0_POLGL</name>
<reference evidence="2" key="1">
    <citation type="submission" date="2021-02" db="EMBL/GenBank/DDBJ databases">
        <authorList>
            <person name="Dougan E. K."/>
            <person name="Rhodes N."/>
            <person name="Thang M."/>
            <person name="Chan C."/>
        </authorList>
    </citation>
    <scope>NUCLEOTIDE SEQUENCE</scope>
</reference>
<comment type="caution">
    <text evidence="2">The sequence shown here is derived from an EMBL/GenBank/DDBJ whole genome shotgun (WGS) entry which is preliminary data.</text>
</comment>
<sequence length="201" mass="21874">ALSKRFLQEAAARALRRGMAALGTSARCGCSARVLCQWVTALRQRMSLAWWRHTAAKQRRLSAAMSASADAMLLSHARVARLLAEAWLQRWQRRKRCAQAAVLVRSRRQAAEGRGAFRGWLLASVRGAHRALQDKSGRRPAAASQENASAAAERHRADAADAEAGRMASELAAAESHAAGLVLSLSSTHQESVDWELTLVE</sequence>
<proteinExistence type="predicted"/>
<dbReference type="Proteomes" id="UP000626109">
    <property type="component" value="Unassembled WGS sequence"/>
</dbReference>
<protein>
    <submittedName>
        <fullName evidence="2">Uncharacterized protein</fullName>
    </submittedName>
</protein>
<evidence type="ECO:0000313" key="3">
    <source>
        <dbReference type="Proteomes" id="UP000626109"/>
    </source>
</evidence>